<feature type="compositionally biased region" description="Polar residues" evidence="1">
    <location>
        <begin position="25"/>
        <end position="45"/>
    </location>
</feature>
<evidence type="ECO:0000256" key="1">
    <source>
        <dbReference type="SAM" id="MobiDB-lite"/>
    </source>
</evidence>
<reference evidence="2 3" key="1">
    <citation type="submission" date="2014-06" db="EMBL/GenBank/DDBJ databases">
        <title>Evolutionary Origins and Diversification of the Mycorrhizal Mutualists.</title>
        <authorList>
            <consortium name="DOE Joint Genome Institute"/>
            <consortium name="Mycorrhizal Genomics Consortium"/>
            <person name="Kohler A."/>
            <person name="Kuo A."/>
            <person name="Nagy L.G."/>
            <person name="Floudas D."/>
            <person name="Copeland A."/>
            <person name="Barry K.W."/>
            <person name="Cichocki N."/>
            <person name="Veneault-Fourrey C."/>
            <person name="LaButti K."/>
            <person name="Lindquist E.A."/>
            <person name="Lipzen A."/>
            <person name="Lundell T."/>
            <person name="Morin E."/>
            <person name="Murat C."/>
            <person name="Riley R."/>
            <person name="Ohm R."/>
            <person name="Sun H."/>
            <person name="Tunlid A."/>
            <person name="Henrissat B."/>
            <person name="Grigoriev I.V."/>
            <person name="Hibbett D.S."/>
            <person name="Martin F."/>
        </authorList>
    </citation>
    <scope>NUCLEOTIDE SEQUENCE [LARGE SCALE GENOMIC DNA]</scope>
    <source>
        <strain evidence="2 3">SS14</strain>
    </source>
</reference>
<feature type="region of interest" description="Disordered" evidence="1">
    <location>
        <begin position="351"/>
        <end position="374"/>
    </location>
</feature>
<evidence type="ECO:0000313" key="2">
    <source>
        <dbReference type="EMBL" id="KIJ29482.1"/>
    </source>
</evidence>
<name>A0A0C9UL10_SPHS4</name>
<accession>A0A0C9UL10</accession>
<dbReference type="AlphaFoldDB" id="A0A0C9UL10"/>
<keyword evidence="3" id="KW-1185">Reference proteome</keyword>
<feature type="compositionally biased region" description="Polar residues" evidence="1">
    <location>
        <begin position="54"/>
        <end position="69"/>
    </location>
</feature>
<feature type="compositionally biased region" description="Basic and acidic residues" evidence="1">
    <location>
        <begin position="354"/>
        <end position="374"/>
    </location>
</feature>
<dbReference type="EMBL" id="KN837282">
    <property type="protein sequence ID" value="KIJ29482.1"/>
    <property type="molecule type" value="Genomic_DNA"/>
</dbReference>
<dbReference type="Proteomes" id="UP000054279">
    <property type="component" value="Unassembled WGS sequence"/>
</dbReference>
<feature type="region of interest" description="Disordered" evidence="1">
    <location>
        <begin position="1"/>
        <end position="106"/>
    </location>
</feature>
<protein>
    <submittedName>
        <fullName evidence="2">Uncharacterized protein</fullName>
    </submittedName>
</protein>
<organism evidence="2 3">
    <name type="scientific">Sphaerobolus stellatus (strain SS14)</name>
    <dbReference type="NCBI Taxonomy" id="990650"/>
    <lineage>
        <taxon>Eukaryota</taxon>
        <taxon>Fungi</taxon>
        <taxon>Dikarya</taxon>
        <taxon>Basidiomycota</taxon>
        <taxon>Agaricomycotina</taxon>
        <taxon>Agaricomycetes</taxon>
        <taxon>Phallomycetidae</taxon>
        <taxon>Geastrales</taxon>
        <taxon>Sphaerobolaceae</taxon>
        <taxon>Sphaerobolus</taxon>
    </lineage>
</organism>
<proteinExistence type="predicted"/>
<sequence>MAHNHIDPFLSSPARGPILLDPALQPQQIVSSFRPQTPMNSQFVSQGDPYPPSKDSQMNSFVPLMQSSTPKEEDSDEEDVEEEQDDELDDDEQDQDQDSNEEDPVANADIKKFVDEQVRLCNLQPPSAHQLYKYAQLTQHKWAIILMATLLSVSEMVQQNDSSRISEDGQKQVKSHSLSILLSPTLTAYSGGPVFKPTYASELLKTMGTKLPNGWSQDLVKRKLIKKAIRAALTQAWSDIKKKLYGWDIAKLSSSLCGDDIIITVAHWARFAFLHWMVVLEDNKDFWPHIDDKLKQVHEDLVQKVSKDPKMLEQKVKLYFVKVLKPDFELFGNPAQRHVDVTDAGGLLQLQKRAGQEEESNRSRDGKGKEKVAE</sequence>
<gene>
    <name evidence="2" type="ORF">M422DRAFT_269140</name>
</gene>
<feature type="compositionally biased region" description="Acidic residues" evidence="1">
    <location>
        <begin position="73"/>
        <end position="104"/>
    </location>
</feature>
<dbReference type="OrthoDB" id="3177248at2759"/>
<evidence type="ECO:0000313" key="3">
    <source>
        <dbReference type="Proteomes" id="UP000054279"/>
    </source>
</evidence>
<dbReference type="HOGENOM" id="CLU_740034_0_0_1"/>